<dbReference type="InterPro" id="IPR036034">
    <property type="entry name" value="PDZ_sf"/>
</dbReference>
<dbReference type="HOGENOM" id="CLU_886950_0_0_1"/>
<dbReference type="PROSITE" id="PS50106">
    <property type="entry name" value="PDZ"/>
    <property type="match status" value="1"/>
</dbReference>
<evidence type="ECO:0000259" key="3">
    <source>
        <dbReference type="PROSITE" id="PS50106"/>
    </source>
</evidence>
<dbReference type="PaxDb" id="55529-EKX41103"/>
<protein>
    <recommendedName>
        <fullName evidence="3">PDZ domain-containing protein</fullName>
    </recommendedName>
</protein>
<dbReference type="EMBL" id="JH993026">
    <property type="protein sequence ID" value="EKX41103.1"/>
    <property type="molecule type" value="Genomic_DNA"/>
</dbReference>
<accession>L1IXV5</accession>
<dbReference type="AlphaFoldDB" id="L1IXV5"/>
<keyword evidence="1" id="KW-0175">Coiled coil</keyword>
<dbReference type="Proteomes" id="UP000011087">
    <property type="component" value="Unassembled WGS sequence"/>
</dbReference>
<feature type="domain" description="PDZ" evidence="3">
    <location>
        <begin position="190"/>
        <end position="248"/>
    </location>
</feature>
<dbReference type="GeneID" id="17297724"/>
<gene>
    <name evidence="4" type="ORF">GUITHDRAFT_142260</name>
</gene>
<dbReference type="Gene3D" id="2.30.42.10">
    <property type="match status" value="1"/>
</dbReference>
<feature type="region of interest" description="Disordered" evidence="2">
    <location>
        <begin position="262"/>
        <end position="314"/>
    </location>
</feature>
<keyword evidence="6" id="KW-1185">Reference proteome</keyword>
<dbReference type="InterPro" id="IPR001478">
    <property type="entry name" value="PDZ"/>
</dbReference>
<dbReference type="OrthoDB" id="445896at2759"/>
<dbReference type="EnsemblProtists" id="EKX41103">
    <property type="protein sequence ID" value="EKX41103"/>
    <property type="gene ID" value="GUITHDRAFT_142260"/>
</dbReference>
<reference evidence="4 6" key="1">
    <citation type="journal article" date="2012" name="Nature">
        <title>Algal genomes reveal evolutionary mosaicism and the fate of nucleomorphs.</title>
        <authorList>
            <consortium name="DOE Joint Genome Institute"/>
            <person name="Curtis B.A."/>
            <person name="Tanifuji G."/>
            <person name="Burki F."/>
            <person name="Gruber A."/>
            <person name="Irimia M."/>
            <person name="Maruyama S."/>
            <person name="Arias M.C."/>
            <person name="Ball S.G."/>
            <person name="Gile G.H."/>
            <person name="Hirakawa Y."/>
            <person name="Hopkins J.F."/>
            <person name="Kuo A."/>
            <person name="Rensing S.A."/>
            <person name="Schmutz J."/>
            <person name="Symeonidi A."/>
            <person name="Elias M."/>
            <person name="Eveleigh R.J."/>
            <person name="Herman E.K."/>
            <person name="Klute M.J."/>
            <person name="Nakayama T."/>
            <person name="Obornik M."/>
            <person name="Reyes-Prieto A."/>
            <person name="Armbrust E.V."/>
            <person name="Aves S.J."/>
            <person name="Beiko R.G."/>
            <person name="Coutinho P."/>
            <person name="Dacks J.B."/>
            <person name="Durnford D.G."/>
            <person name="Fast N.M."/>
            <person name="Green B.R."/>
            <person name="Grisdale C.J."/>
            <person name="Hempel F."/>
            <person name="Henrissat B."/>
            <person name="Hoppner M.P."/>
            <person name="Ishida K."/>
            <person name="Kim E."/>
            <person name="Koreny L."/>
            <person name="Kroth P.G."/>
            <person name="Liu Y."/>
            <person name="Malik S.B."/>
            <person name="Maier U.G."/>
            <person name="McRose D."/>
            <person name="Mock T."/>
            <person name="Neilson J.A."/>
            <person name="Onodera N.T."/>
            <person name="Poole A.M."/>
            <person name="Pritham E.J."/>
            <person name="Richards T.A."/>
            <person name="Rocap G."/>
            <person name="Roy S.W."/>
            <person name="Sarai C."/>
            <person name="Schaack S."/>
            <person name="Shirato S."/>
            <person name="Slamovits C.H."/>
            <person name="Spencer D.F."/>
            <person name="Suzuki S."/>
            <person name="Worden A.Z."/>
            <person name="Zauner S."/>
            <person name="Barry K."/>
            <person name="Bell C."/>
            <person name="Bharti A.K."/>
            <person name="Crow J.A."/>
            <person name="Grimwood J."/>
            <person name="Kramer R."/>
            <person name="Lindquist E."/>
            <person name="Lucas S."/>
            <person name="Salamov A."/>
            <person name="McFadden G.I."/>
            <person name="Lane C.E."/>
            <person name="Keeling P.J."/>
            <person name="Gray M.W."/>
            <person name="Grigoriev I.V."/>
            <person name="Archibald J.M."/>
        </authorList>
    </citation>
    <scope>NUCLEOTIDE SEQUENCE</scope>
    <source>
        <strain evidence="4 6">CCMP2712</strain>
    </source>
</reference>
<reference evidence="6" key="2">
    <citation type="submission" date="2012-11" db="EMBL/GenBank/DDBJ databases">
        <authorList>
            <person name="Kuo A."/>
            <person name="Curtis B.A."/>
            <person name="Tanifuji G."/>
            <person name="Burki F."/>
            <person name="Gruber A."/>
            <person name="Irimia M."/>
            <person name="Maruyama S."/>
            <person name="Arias M.C."/>
            <person name="Ball S.G."/>
            <person name="Gile G.H."/>
            <person name="Hirakawa Y."/>
            <person name="Hopkins J.F."/>
            <person name="Rensing S.A."/>
            <person name="Schmutz J."/>
            <person name="Symeonidi A."/>
            <person name="Elias M."/>
            <person name="Eveleigh R.J."/>
            <person name="Herman E.K."/>
            <person name="Klute M.J."/>
            <person name="Nakayama T."/>
            <person name="Obornik M."/>
            <person name="Reyes-Prieto A."/>
            <person name="Armbrust E.V."/>
            <person name="Aves S.J."/>
            <person name="Beiko R.G."/>
            <person name="Coutinho P."/>
            <person name="Dacks J.B."/>
            <person name="Durnford D.G."/>
            <person name="Fast N.M."/>
            <person name="Green B.R."/>
            <person name="Grisdale C."/>
            <person name="Hempe F."/>
            <person name="Henrissat B."/>
            <person name="Hoppner M.P."/>
            <person name="Ishida K.-I."/>
            <person name="Kim E."/>
            <person name="Koreny L."/>
            <person name="Kroth P.G."/>
            <person name="Liu Y."/>
            <person name="Malik S.-B."/>
            <person name="Maier U.G."/>
            <person name="McRose D."/>
            <person name="Mock T."/>
            <person name="Neilson J.A."/>
            <person name="Onodera N.T."/>
            <person name="Poole A.M."/>
            <person name="Pritham E.J."/>
            <person name="Richards T.A."/>
            <person name="Rocap G."/>
            <person name="Roy S.W."/>
            <person name="Sarai C."/>
            <person name="Schaack S."/>
            <person name="Shirato S."/>
            <person name="Slamovits C.H."/>
            <person name="Spencer D.F."/>
            <person name="Suzuki S."/>
            <person name="Worden A.Z."/>
            <person name="Zauner S."/>
            <person name="Barry K."/>
            <person name="Bell C."/>
            <person name="Bharti A.K."/>
            <person name="Crow J.A."/>
            <person name="Grimwood J."/>
            <person name="Kramer R."/>
            <person name="Lindquist E."/>
            <person name="Lucas S."/>
            <person name="Salamov A."/>
            <person name="McFadden G.I."/>
            <person name="Lane C.E."/>
            <person name="Keeling P.J."/>
            <person name="Gray M.W."/>
            <person name="Grigoriev I.V."/>
            <person name="Archibald J.M."/>
        </authorList>
    </citation>
    <scope>NUCLEOTIDE SEQUENCE</scope>
    <source>
        <strain evidence="6">CCMP2712</strain>
    </source>
</reference>
<evidence type="ECO:0000256" key="1">
    <source>
        <dbReference type="SAM" id="Coils"/>
    </source>
</evidence>
<dbReference type="RefSeq" id="XP_005828083.1">
    <property type="nucleotide sequence ID" value="XM_005828026.1"/>
</dbReference>
<proteinExistence type="predicted"/>
<evidence type="ECO:0000256" key="2">
    <source>
        <dbReference type="SAM" id="MobiDB-lite"/>
    </source>
</evidence>
<reference evidence="5" key="3">
    <citation type="submission" date="2016-03" db="UniProtKB">
        <authorList>
            <consortium name="EnsemblProtists"/>
        </authorList>
    </citation>
    <scope>IDENTIFICATION</scope>
</reference>
<evidence type="ECO:0000313" key="4">
    <source>
        <dbReference type="EMBL" id="EKX41103.1"/>
    </source>
</evidence>
<evidence type="ECO:0000313" key="6">
    <source>
        <dbReference type="Proteomes" id="UP000011087"/>
    </source>
</evidence>
<evidence type="ECO:0000313" key="5">
    <source>
        <dbReference type="EnsemblProtists" id="EKX41103"/>
    </source>
</evidence>
<dbReference type="KEGG" id="gtt:GUITHDRAFT_142260"/>
<sequence>MQQDIEHLNAIIATKDACLLNFSKTLRDAEQRARDEREQLKGRIGELERELGSALQKLAMAGRLQEPSDHSSRAESKHLETALYRMQEEMAGFQQTASKEIMNLRRAIQEREETIYQLKMDLMKTNRLLTVSKAQRHEHYMDTINTNFEADNDDEDREGEPDVSWKVAGVQAKIPGEESDSEALKSAREVMTTSMSSSGTFNSKPMFEHGDRFVEVNGINVEDSTIEEIKNILRSSDQAIPVKIRKSTGQLVSIKARYPDKKKLQSDDADAVNTRSPRAGEDQTERSNVTLKADIIPQEQVGEPQGSRFEAQGC</sequence>
<organism evidence="4">
    <name type="scientific">Guillardia theta (strain CCMP2712)</name>
    <name type="common">Cryptophyte</name>
    <dbReference type="NCBI Taxonomy" id="905079"/>
    <lineage>
        <taxon>Eukaryota</taxon>
        <taxon>Cryptophyceae</taxon>
        <taxon>Pyrenomonadales</taxon>
        <taxon>Geminigeraceae</taxon>
        <taxon>Guillardia</taxon>
    </lineage>
</organism>
<dbReference type="SUPFAM" id="SSF50156">
    <property type="entry name" value="PDZ domain-like"/>
    <property type="match status" value="1"/>
</dbReference>
<feature type="coiled-coil region" evidence="1">
    <location>
        <begin position="19"/>
        <end position="57"/>
    </location>
</feature>
<name>L1IXV5_GUITC</name>